<dbReference type="RefSeq" id="WP_117394745.1">
    <property type="nucleotide sequence ID" value="NZ_CP021330.1"/>
</dbReference>
<dbReference type="Proteomes" id="UP000258927">
    <property type="component" value="Chromosome"/>
</dbReference>
<dbReference type="EMBL" id="CP021330">
    <property type="protein sequence ID" value="AVX02902.1"/>
    <property type="molecule type" value="Genomic_DNA"/>
</dbReference>
<dbReference type="AlphaFoldDB" id="A0A2R4MA61"/>
<accession>A0A2R4MA61</accession>
<evidence type="ECO:0000313" key="4">
    <source>
        <dbReference type="Proteomes" id="UP000258927"/>
    </source>
</evidence>
<evidence type="ECO:0000259" key="2">
    <source>
        <dbReference type="Pfam" id="PF00857"/>
    </source>
</evidence>
<sequence length="184" mass="20735">MSYNSHALLIIDVQESFRHRDYYQEHYLPDFIDNIQKLITAAKQEGIKLVQIFHTEPEGAFSKSSGFVKTLSPITVTPDLVIEKTRHSAFAGTALDIWLKENGINELTICGIRTEQCCETTTRHASDIGYKVNYVTDATLTFDMQHPDGSALSADQIKHRTETVLSKRFATIRSLDDAISHFGD</sequence>
<dbReference type="Pfam" id="PF00857">
    <property type="entry name" value="Isochorismatase"/>
    <property type="match status" value="1"/>
</dbReference>
<name>A0A2R4MA61_9HYPH</name>
<dbReference type="KEGG" id="mmyr:MXMO3_00355"/>
<dbReference type="InterPro" id="IPR036380">
    <property type="entry name" value="Isochorismatase-like_sf"/>
</dbReference>
<protein>
    <submittedName>
        <fullName evidence="3">Peroxyureidoacrylate/ureidoacrylate amidohydrolase</fullName>
    </submittedName>
</protein>
<dbReference type="InterPro" id="IPR050272">
    <property type="entry name" value="Isochorismatase-like_hydrls"/>
</dbReference>
<keyword evidence="1 3" id="KW-0378">Hydrolase</keyword>
<dbReference type="SUPFAM" id="SSF52499">
    <property type="entry name" value="Isochorismatase-like hydrolases"/>
    <property type="match status" value="1"/>
</dbReference>
<dbReference type="CDD" id="cd01014">
    <property type="entry name" value="nicotinamidase_related"/>
    <property type="match status" value="1"/>
</dbReference>
<evidence type="ECO:0000256" key="1">
    <source>
        <dbReference type="ARBA" id="ARBA00022801"/>
    </source>
</evidence>
<feature type="domain" description="Isochorismatase-like" evidence="2">
    <location>
        <begin position="7"/>
        <end position="166"/>
    </location>
</feature>
<dbReference type="Gene3D" id="3.40.50.850">
    <property type="entry name" value="Isochorismatase-like"/>
    <property type="match status" value="1"/>
</dbReference>
<gene>
    <name evidence="3" type="ORF">MXMO3_00355</name>
</gene>
<keyword evidence="4" id="KW-1185">Reference proteome</keyword>
<dbReference type="PANTHER" id="PTHR43540">
    <property type="entry name" value="PEROXYUREIDOACRYLATE/UREIDOACRYLATE AMIDOHYDROLASE-RELATED"/>
    <property type="match status" value="1"/>
</dbReference>
<proteinExistence type="predicted"/>
<reference evidence="3 4" key="1">
    <citation type="submission" date="2017-05" db="EMBL/GenBank/DDBJ databases">
        <title>Genome Analysis of Maritalea myrionectae HL2708#5.</title>
        <authorList>
            <consortium name="Cotde Inc.-PKNU"/>
            <person name="Jang D."/>
            <person name="Oh H.-M."/>
        </authorList>
    </citation>
    <scope>NUCLEOTIDE SEQUENCE [LARGE SCALE GENOMIC DNA]</scope>
    <source>
        <strain evidence="3 4">HL2708#5</strain>
    </source>
</reference>
<dbReference type="InterPro" id="IPR000868">
    <property type="entry name" value="Isochorismatase-like_dom"/>
</dbReference>
<dbReference type="STRING" id="1122213.GCA_000423365_03067"/>
<dbReference type="GO" id="GO:0016787">
    <property type="term" value="F:hydrolase activity"/>
    <property type="evidence" value="ECO:0007669"/>
    <property type="project" value="UniProtKB-KW"/>
</dbReference>
<evidence type="ECO:0000313" key="3">
    <source>
        <dbReference type="EMBL" id="AVX02902.1"/>
    </source>
</evidence>
<organism evidence="3 4">
    <name type="scientific">Maritalea myrionectae</name>
    <dbReference type="NCBI Taxonomy" id="454601"/>
    <lineage>
        <taxon>Bacteria</taxon>
        <taxon>Pseudomonadati</taxon>
        <taxon>Pseudomonadota</taxon>
        <taxon>Alphaproteobacteria</taxon>
        <taxon>Hyphomicrobiales</taxon>
        <taxon>Devosiaceae</taxon>
        <taxon>Maritalea</taxon>
    </lineage>
</organism>
<dbReference type="PANTHER" id="PTHR43540:SF6">
    <property type="entry name" value="ISOCHORISMATASE-LIKE DOMAIN-CONTAINING PROTEIN"/>
    <property type="match status" value="1"/>
</dbReference>